<evidence type="ECO:0000313" key="4">
    <source>
        <dbReference type="Proteomes" id="UP001219518"/>
    </source>
</evidence>
<proteinExistence type="predicted"/>
<protein>
    <submittedName>
        <fullName evidence="3">SAC3 domain-containing protein 1</fullName>
    </submittedName>
</protein>
<reference evidence="3" key="2">
    <citation type="journal article" date="2023" name="BMC Genomics">
        <title>Pest status, molecular evolution, and epigenetic factors derived from the genome assembly of Frankliniella fusca, a thysanopteran phytovirus vector.</title>
        <authorList>
            <person name="Catto M.A."/>
            <person name="Labadie P.E."/>
            <person name="Jacobson A.L."/>
            <person name="Kennedy G.G."/>
            <person name="Srinivasan R."/>
            <person name="Hunt B.G."/>
        </authorList>
    </citation>
    <scope>NUCLEOTIDE SEQUENCE</scope>
    <source>
        <strain evidence="3">PL_HMW_Pooled</strain>
    </source>
</reference>
<sequence length="191" mass="21145">MPDVLHALLLLELARLLGPTKRGGPRPPVQLPDEVLGVGRAEAPPRTRSTITETCNKSTKHVSTRSPNQKQAQKNHKHENQKLQRDAGRAGCQHNRREWRILAIPRKQRRYNNARLKTNKTEDAIAIESHDAMRASHIGAVNKRAQLLGEAARRGAGDWAGLHACTAARAALQAQHQDAVDEFADASRPHC</sequence>
<evidence type="ECO:0000256" key="2">
    <source>
        <dbReference type="SAM" id="SignalP"/>
    </source>
</evidence>
<feature type="region of interest" description="Disordered" evidence="1">
    <location>
        <begin position="38"/>
        <end position="92"/>
    </location>
</feature>
<keyword evidence="2" id="KW-0732">Signal</keyword>
<comment type="caution">
    <text evidence="3">The sequence shown here is derived from an EMBL/GenBank/DDBJ whole genome shotgun (WGS) entry which is preliminary data.</text>
</comment>
<feature type="compositionally biased region" description="Polar residues" evidence="1">
    <location>
        <begin position="47"/>
        <end position="57"/>
    </location>
</feature>
<dbReference type="EMBL" id="JAHWGI010001227">
    <property type="protein sequence ID" value="KAK3925374.1"/>
    <property type="molecule type" value="Genomic_DNA"/>
</dbReference>
<dbReference type="Proteomes" id="UP001219518">
    <property type="component" value="Unassembled WGS sequence"/>
</dbReference>
<evidence type="ECO:0000313" key="3">
    <source>
        <dbReference type="EMBL" id="KAK3925374.1"/>
    </source>
</evidence>
<evidence type="ECO:0000256" key="1">
    <source>
        <dbReference type="SAM" id="MobiDB-lite"/>
    </source>
</evidence>
<feature type="chain" id="PRO_5042165386" evidence="2">
    <location>
        <begin position="23"/>
        <end position="191"/>
    </location>
</feature>
<keyword evidence="4" id="KW-1185">Reference proteome</keyword>
<accession>A0AAE1HQ00</accession>
<dbReference type="AlphaFoldDB" id="A0AAE1HQ00"/>
<reference evidence="3" key="1">
    <citation type="submission" date="2021-07" db="EMBL/GenBank/DDBJ databases">
        <authorList>
            <person name="Catto M.A."/>
            <person name="Jacobson A."/>
            <person name="Kennedy G."/>
            <person name="Labadie P."/>
            <person name="Hunt B.G."/>
            <person name="Srinivasan R."/>
        </authorList>
    </citation>
    <scope>NUCLEOTIDE SEQUENCE</scope>
    <source>
        <strain evidence="3">PL_HMW_Pooled</strain>
        <tissue evidence="3">Head</tissue>
    </source>
</reference>
<organism evidence="3 4">
    <name type="scientific">Frankliniella fusca</name>
    <dbReference type="NCBI Taxonomy" id="407009"/>
    <lineage>
        <taxon>Eukaryota</taxon>
        <taxon>Metazoa</taxon>
        <taxon>Ecdysozoa</taxon>
        <taxon>Arthropoda</taxon>
        <taxon>Hexapoda</taxon>
        <taxon>Insecta</taxon>
        <taxon>Pterygota</taxon>
        <taxon>Neoptera</taxon>
        <taxon>Paraneoptera</taxon>
        <taxon>Thysanoptera</taxon>
        <taxon>Terebrantia</taxon>
        <taxon>Thripoidea</taxon>
        <taxon>Thripidae</taxon>
        <taxon>Frankliniella</taxon>
    </lineage>
</organism>
<name>A0AAE1HQ00_9NEOP</name>
<gene>
    <name evidence="3" type="ORF">KUF71_013581</name>
</gene>
<feature type="signal peptide" evidence="2">
    <location>
        <begin position="1"/>
        <end position="22"/>
    </location>
</feature>
<feature type="compositionally biased region" description="Basic and acidic residues" evidence="1">
    <location>
        <begin position="78"/>
        <end position="88"/>
    </location>
</feature>